<sequence length="125" mass="13502">MNILKTKKLFTYMVVGALVMALSISCKSNEDPKTEEKTFASYAGTWYGDLNMDGSVEKPLITINSDGSFTLIASGLNYPSSSITRNSDKSYTASVGTETITFDFSSDTQATVDFGGGIQLPITRK</sequence>
<comment type="caution">
    <text evidence="2">The sequence shown here is derived from an EMBL/GenBank/DDBJ whole genome shotgun (WGS) entry which is preliminary data.</text>
</comment>
<dbReference type="RefSeq" id="WP_147777952.1">
    <property type="nucleotide sequence ID" value="NZ_SAYD01000002.1"/>
</dbReference>
<dbReference type="AlphaFoldDB" id="A0A5C8EUX7"/>
<evidence type="ECO:0008006" key="4">
    <source>
        <dbReference type="Google" id="ProtNLM"/>
    </source>
</evidence>
<dbReference type="PROSITE" id="PS51257">
    <property type="entry name" value="PROKAR_LIPOPROTEIN"/>
    <property type="match status" value="1"/>
</dbReference>
<gene>
    <name evidence="2" type="ORF">EPJ81_00410</name>
</gene>
<name>A0A5C8EUX7_9SPIR</name>
<evidence type="ECO:0000256" key="1">
    <source>
        <dbReference type="SAM" id="SignalP"/>
    </source>
</evidence>
<proteinExistence type="predicted"/>
<feature type="signal peptide" evidence="1">
    <location>
        <begin position="1"/>
        <end position="28"/>
    </location>
</feature>
<evidence type="ECO:0000313" key="2">
    <source>
        <dbReference type="EMBL" id="TXJ41616.1"/>
    </source>
</evidence>
<accession>A0A5C8EUX7</accession>
<dbReference type="Proteomes" id="UP000325002">
    <property type="component" value="Unassembled WGS sequence"/>
</dbReference>
<reference evidence="2 3" key="1">
    <citation type="journal article" date="1992" name="Lakartidningen">
        <title>[Penicillin V and not amoxicillin is the first choice preparation in acute otitis].</title>
        <authorList>
            <person name="Kamme C."/>
            <person name="Lundgren K."/>
            <person name="Prellner K."/>
        </authorList>
    </citation>
    <scope>NUCLEOTIDE SEQUENCE [LARGE SCALE GENOMIC DNA]</scope>
    <source>
        <strain evidence="2 3">PC3997IV</strain>
    </source>
</reference>
<keyword evidence="1" id="KW-0732">Signal</keyword>
<organism evidence="2 3">
    <name type="scientific">Brachyspira aalborgi</name>
    <dbReference type="NCBI Taxonomy" id="29522"/>
    <lineage>
        <taxon>Bacteria</taxon>
        <taxon>Pseudomonadati</taxon>
        <taxon>Spirochaetota</taxon>
        <taxon>Spirochaetia</taxon>
        <taxon>Brachyspirales</taxon>
        <taxon>Brachyspiraceae</taxon>
        <taxon>Brachyspira</taxon>
    </lineage>
</organism>
<dbReference type="EMBL" id="SAYD01000002">
    <property type="protein sequence ID" value="TXJ41616.1"/>
    <property type="molecule type" value="Genomic_DNA"/>
</dbReference>
<feature type="chain" id="PRO_5022724137" description="Lipocalin-like domain-containing protein" evidence="1">
    <location>
        <begin position="29"/>
        <end position="125"/>
    </location>
</feature>
<protein>
    <recommendedName>
        <fullName evidence="4">Lipocalin-like domain-containing protein</fullName>
    </recommendedName>
</protein>
<evidence type="ECO:0000313" key="3">
    <source>
        <dbReference type="Proteomes" id="UP000325002"/>
    </source>
</evidence>